<evidence type="ECO:0000259" key="1">
    <source>
        <dbReference type="PROSITE" id="PS50106"/>
    </source>
</evidence>
<dbReference type="GO" id="GO:0008236">
    <property type="term" value="F:serine-type peptidase activity"/>
    <property type="evidence" value="ECO:0007669"/>
    <property type="project" value="InterPro"/>
</dbReference>
<dbReference type="EMBL" id="FOAF01000001">
    <property type="protein sequence ID" value="SEK50874.1"/>
    <property type="molecule type" value="Genomic_DNA"/>
</dbReference>
<dbReference type="PANTHER" id="PTHR32060:SF30">
    <property type="entry name" value="CARBOXY-TERMINAL PROCESSING PROTEASE CTPA"/>
    <property type="match status" value="1"/>
</dbReference>
<dbReference type="InterPro" id="IPR001478">
    <property type="entry name" value="PDZ"/>
</dbReference>
<reference evidence="3" key="1">
    <citation type="submission" date="2016-10" db="EMBL/GenBank/DDBJ databases">
        <authorList>
            <person name="Varghese N."/>
            <person name="Submissions S."/>
        </authorList>
    </citation>
    <scope>NUCLEOTIDE SEQUENCE [LARGE SCALE GENOMIC DNA]</scope>
    <source>
        <strain evidence="3">DSM 18733</strain>
    </source>
</reference>
<dbReference type="Proteomes" id="UP000199421">
    <property type="component" value="Unassembled WGS sequence"/>
</dbReference>
<dbReference type="GO" id="GO:0006508">
    <property type="term" value="P:proteolysis"/>
    <property type="evidence" value="ECO:0007669"/>
    <property type="project" value="InterPro"/>
</dbReference>
<dbReference type="Gene3D" id="3.30.750.170">
    <property type="match status" value="1"/>
</dbReference>
<protein>
    <submittedName>
        <fullName evidence="2">PDZ domain-containing protein</fullName>
    </submittedName>
</protein>
<dbReference type="Gene3D" id="2.30.42.10">
    <property type="match status" value="1"/>
</dbReference>
<dbReference type="SUPFAM" id="SSF52096">
    <property type="entry name" value="ClpP/crotonase"/>
    <property type="match status" value="1"/>
</dbReference>
<dbReference type="PANTHER" id="PTHR32060">
    <property type="entry name" value="TAIL-SPECIFIC PROTEASE"/>
    <property type="match status" value="1"/>
</dbReference>
<evidence type="ECO:0000313" key="3">
    <source>
        <dbReference type="Proteomes" id="UP000199421"/>
    </source>
</evidence>
<dbReference type="InterPro" id="IPR036034">
    <property type="entry name" value="PDZ_sf"/>
</dbReference>
<dbReference type="Pfam" id="PF17820">
    <property type="entry name" value="PDZ_6"/>
    <property type="match status" value="1"/>
</dbReference>
<name>A0A1H7HKP4_OLID1</name>
<feature type="domain" description="PDZ" evidence="1">
    <location>
        <begin position="149"/>
        <end position="206"/>
    </location>
</feature>
<dbReference type="SUPFAM" id="SSF50156">
    <property type="entry name" value="PDZ domain-like"/>
    <property type="match status" value="1"/>
</dbReference>
<dbReference type="InterPro" id="IPR029045">
    <property type="entry name" value="ClpP/crotonase-like_dom_sf"/>
</dbReference>
<dbReference type="Gene3D" id="3.90.226.10">
    <property type="entry name" value="2-enoyl-CoA Hydratase, Chain A, domain 1"/>
    <property type="match status" value="1"/>
</dbReference>
<dbReference type="GO" id="GO:0030288">
    <property type="term" value="C:outer membrane-bounded periplasmic space"/>
    <property type="evidence" value="ECO:0007669"/>
    <property type="project" value="TreeGrafter"/>
</dbReference>
<dbReference type="SMART" id="SM00228">
    <property type="entry name" value="PDZ"/>
    <property type="match status" value="1"/>
</dbReference>
<dbReference type="InterPro" id="IPR041489">
    <property type="entry name" value="PDZ_6"/>
</dbReference>
<dbReference type="PROSITE" id="PS50106">
    <property type="entry name" value="PDZ"/>
    <property type="match status" value="1"/>
</dbReference>
<gene>
    <name evidence="2" type="ORF">SAMN05661044_00410</name>
</gene>
<accession>A0A1H7HKP4</accession>
<sequence length="554" mass="60351">MLYIAAVLLLTQVYMNSRSFNQLIQYALFCFVFLSACKKDSPNLGNTKQTPTTDRVALTNDSIFLYAKEIYYWNDNLPSYDDFNPRQYTAGSTDLAKYEINLLNIAGYSSSNKYDILSSNNKDETKFSYIEDVSGNGGVSAGIRNLTSSVNLQGEGNDIGIYFVGAYGPSDNDYKVFIQAVYPGSPAAKAGLTRGATITKIGNEVIGDNFDLDQNAINQLLNDPFSIRIEGEKVDGTAYAVSLAKTTYDSSPIYKDTVLSAGGKKIGYLAYARFSNDDNSLEPLNNVFQKFATQGVQDLVIDLRYNGGGYVTTAQHLANLIVPTGTTGTMFVEQYNTTMQQGKATILKNQPVRNSNGDIIGRDTYGDYGYDLKTNTKPFEKKGNLTGVKNVVFLVTGSTASASELVINSLRAVPSLTVKLVGTTTYGKPVGFFPVRLEGIYDLYLASFSTKNANGEGDYYDGLTPGNQIAGKIMLDGQQQDLDTFSDYDFGDTHELYLAEALNQLGVVSSTSTSNTVMSVRTKQGGTSPALNLMKGTAKKKEFKGMIETRIGKN</sequence>
<dbReference type="GO" id="GO:0007165">
    <property type="term" value="P:signal transduction"/>
    <property type="evidence" value="ECO:0007669"/>
    <property type="project" value="TreeGrafter"/>
</dbReference>
<dbReference type="InterPro" id="IPR005151">
    <property type="entry name" value="Tail-specific_protease"/>
</dbReference>
<dbReference type="AlphaFoldDB" id="A0A1H7HKP4"/>
<proteinExistence type="predicted"/>
<dbReference type="Pfam" id="PF03572">
    <property type="entry name" value="Peptidase_S41"/>
    <property type="match status" value="1"/>
</dbReference>
<keyword evidence="3" id="KW-1185">Reference proteome</keyword>
<evidence type="ECO:0000313" key="2">
    <source>
        <dbReference type="EMBL" id="SEK50874.1"/>
    </source>
</evidence>
<dbReference type="STRING" id="407022.SAMN05661044_00410"/>
<organism evidence="2 3">
    <name type="scientific">Olivibacter domesticus</name>
    <name type="common">Pseudosphingobacterium domesticum</name>
    <dbReference type="NCBI Taxonomy" id="407022"/>
    <lineage>
        <taxon>Bacteria</taxon>
        <taxon>Pseudomonadati</taxon>
        <taxon>Bacteroidota</taxon>
        <taxon>Sphingobacteriia</taxon>
        <taxon>Sphingobacteriales</taxon>
        <taxon>Sphingobacteriaceae</taxon>
        <taxon>Olivibacter</taxon>
    </lineage>
</organism>
<dbReference type="GO" id="GO:0004175">
    <property type="term" value="F:endopeptidase activity"/>
    <property type="evidence" value="ECO:0007669"/>
    <property type="project" value="TreeGrafter"/>
</dbReference>